<dbReference type="PANTHER" id="PTHR23346:SF7">
    <property type="entry name" value="STALLED RIBOSOME SENSOR GCN1"/>
    <property type="match status" value="1"/>
</dbReference>
<dbReference type="Pfam" id="PF25801">
    <property type="entry name" value="HEAT_GCN1_C_2"/>
    <property type="match status" value="1"/>
</dbReference>
<feature type="repeat" description="HEAT" evidence="3">
    <location>
        <begin position="1400"/>
        <end position="1438"/>
    </location>
</feature>
<dbReference type="GO" id="GO:0019887">
    <property type="term" value="F:protein kinase regulator activity"/>
    <property type="evidence" value="ECO:0007669"/>
    <property type="project" value="TreeGrafter"/>
</dbReference>
<proteinExistence type="inferred from homology"/>
<dbReference type="Pfam" id="PF24984">
    <property type="entry name" value="HEAT_EF3_GNC1"/>
    <property type="match status" value="1"/>
</dbReference>
<dbReference type="eggNOG" id="KOG1242">
    <property type="taxonomic scope" value="Eukaryota"/>
</dbReference>
<feature type="region of interest" description="Disordered" evidence="4">
    <location>
        <begin position="2501"/>
        <end position="2524"/>
    </location>
</feature>
<dbReference type="InterPro" id="IPR057546">
    <property type="entry name" value="HEAT_GCN1"/>
</dbReference>
<dbReference type="Gene3D" id="1.25.10.10">
    <property type="entry name" value="Leucine-rich Repeat Variant"/>
    <property type="match status" value="5"/>
</dbReference>
<evidence type="ECO:0000256" key="4">
    <source>
        <dbReference type="SAM" id="MobiDB-lite"/>
    </source>
</evidence>
<dbReference type="InterPro" id="IPR016024">
    <property type="entry name" value="ARM-type_fold"/>
</dbReference>
<dbReference type="PROSITE" id="PS50077">
    <property type="entry name" value="HEAT_REPEAT"/>
    <property type="match status" value="2"/>
</dbReference>
<evidence type="ECO:0000256" key="2">
    <source>
        <dbReference type="ARBA" id="ARBA00022737"/>
    </source>
</evidence>
<dbReference type="Pfam" id="PF24987">
    <property type="entry name" value="HEAT_EF3_N"/>
    <property type="match status" value="2"/>
</dbReference>
<evidence type="ECO:0000259" key="5">
    <source>
        <dbReference type="SMART" id="SM01349"/>
    </source>
</evidence>
<dbReference type="InterPro" id="IPR056809">
    <property type="entry name" value="HEAT_GCN1_fung"/>
</dbReference>
<dbReference type="Pfam" id="PF23271">
    <property type="entry name" value="HEAT_GCN1"/>
    <property type="match status" value="2"/>
</dbReference>
<protein>
    <recommendedName>
        <fullName evidence="5">TOG domain-containing protein</fullName>
    </recommendedName>
</protein>
<accession>A0A1D8NEZ6</accession>
<dbReference type="EMBL" id="CP017556">
    <property type="protein sequence ID" value="AOW04207.1"/>
    <property type="molecule type" value="Genomic_DNA"/>
</dbReference>
<dbReference type="Pfam" id="PF24993">
    <property type="entry name" value="GNC1_N"/>
    <property type="match status" value="1"/>
</dbReference>
<dbReference type="InterPro" id="IPR011989">
    <property type="entry name" value="ARM-like"/>
</dbReference>
<evidence type="ECO:0000313" key="6">
    <source>
        <dbReference type="EMBL" id="AOW04207.1"/>
    </source>
</evidence>
<feature type="repeat" description="HEAT" evidence="3">
    <location>
        <begin position="1856"/>
        <end position="1893"/>
    </location>
</feature>
<dbReference type="RefSeq" id="XP_502953.3">
    <property type="nucleotide sequence ID" value="XM_502953.3"/>
</dbReference>
<dbReference type="Pfam" id="PF24916">
    <property type="entry name" value="HEAT_GCN1_fung"/>
    <property type="match status" value="1"/>
</dbReference>
<reference evidence="6 7" key="1">
    <citation type="journal article" date="2016" name="PLoS ONE">
        <title>Sequence Assembly of Yarrowia lipolytica Strain W29/CLIB89 Shows Transposable Element Diversity.</title>
        <authorList>
            <person name="Magnan C."/>
            <person name="Yu J."/>
            <person name="Chang I."/>
            <person name="Jahn E."/>
            <person name="Kanomata Y."/>
            <person name="Wu J."/>
            <person name="Zeller M."/>
            <person name="Oakes M."/>
            <person name="Baldi P."/>
            <person name="Sandmeyer S."/>
        </authorList>
    </citation>
    <scope>NUCLEOTIDE SEQUENCE [LARGE SCALE GENOMIC DNA]</scope>
    <source>
        <strain evidence="7">CLIB89(W29)</strain>
    </source>
</reference>
<dbReference type="InterPro" id="IPR034085">
    <property type="entry name" value="TOG"/>
</dbReference>
<dbReference type="SMART" id="SM01349">
    <property type="entry name" value="TOG"/>
    <property type="match status" value="2"/>
</dbReference>
<dbReference type="PANTHER" id="PTHR23346">
    <property type="entry name" value="TRANSLATIONAL ACTIVATOR GCN1-RELATED"/>
    <property type="match status" value="1"/>
</dbReference>
<dbReference type="VEuPathDB" id="FungiDB:YALI0_D17732g"/>
<dbReference type="SUPFAM" id="SSF48371">
    <property type="entry name" value="ARM repeat"/>
    <property type="match status" value="4"/>
</dbReference>
<dbReference type="KEGG" id="yli:2911312"/>
<keyword evidence="2" id="KW-0677">Repeat</keyword>
<dbReference type="Pfam" id="PF25786">
    <property type="entry name" value="HEAT_GCN1_C"/>
    <property type="match status" value="1"/>
</dbReference>
<dbReference type="GO" id="GO:0034198">
    <property type="term" value="P:cellular response to amino acid starvation"/>
    <property type="evidence" value="ECO:0007669"/>
    <property type="project" value="TreeGrafter"/>
</dbReference>
<evidence type="ECO:0000256" key="1">
    <source>
        <dbReference type="ARBA" id="ARBA00007366"/>
    </source>
</evidence>
<sequence length="2524" mass="274253">MIHGVIRLDRDLLPCPLSHHVIVFSSGSMSSTKDRLEFWKEQQMLLSSPDSLPSILSALFQTIPHYSDHVSRDVVVDTWKLLLKEHPAALQKVVPVLAKQFAIYKKSSTNNLMVLLEWTNYFVSFSLTNAGSELNDFVFKDLISMQAELVDLCSACNRERMAKSALRQTRAAFAACITANGALTKLLNVCLPGTPTSTALLGCLASACAENAPQTFEQLDLSAYSQFYGANVLGAKVLPCKNATKQFCTGYFGNLSRDQKSKVAADIFDATKKSILRSPESVLEYAIPLLLESLDKDDESAKKLVDGISASLVTCLKSSNQLTRDGAVTCIGVACAISHETLYSELAKTVSKVTVLEQKVAYGNAIAGCHVTDPSLSAALAPVVTKEKNEIALTALSRAFLVHFSPDQAKTLSSGLSDSNAGVVKTWVLQLVNFPQHAEHVTGELEKILASSTIVKGAISGLGAVYLLTKAGKAVKSDKALELALSPRVYTKLSAGEFVTGFKALESLFKEVNPDNAPDFGKTIFFYAYGDSEVKVDVDCSRLVGPALRSNYSDGLAGAVISGISDTHVSERKYSKLLYSLFSAENNCDKALVDGLEVLCGVGLWIESVLGASRDPRKLLLDNEKHVKSILSSAASSNLYPTIATVCFIAPDVFAGEVAEQFSVSNLSCVTTEAVTIFNTPADELAFDIKRTERVAHKNSKEYQDKLWEENLKKELQKKKGVVEKPKYTKEEQIKVDEQMKKEAEIRTEVTAVADHVTRLMGIISALSKEAMTVDNGKETWFGPAMTLMLELLRHPNVDVLCSSHVTKTLTDMSWITNDKLGSIRPFLAVCLLRMYGNHVSEDLQKESRDSLITRVLYKIHSVAMSSPLDAISLIFVLPIVLFVLKNQSRDKDVAEEQTHLAIEIVTCHTSAFADVITPRSEIMSALIQLMKSTPTKAKLARECLYSVVEHVALTITKPEEHVLLSNLFTGDTGVRHAILEAVDAHLTLDDSSPELYVTCFDVDDVNRELAEQIYSENKLCKPSSSVLLPFLAAESSSLRLSSARAYAATAEADSYNQLMAYIIEASVPIPPTLDQYGKPKKGESARDQWEARCGAGLAVHEMAPGMSSEHVISFIEFLVETGYSDVNSDVRQEFNDAGLALVDQHGLKNVEELMKIIQNRLNKASNGSESDDHVISSCVVLYGALARHLESSDSRLPVIYDRMLVALDTPSESVQFRVSECLSGLVSKMDKKARDGYLDQLTEKLLSDSSLAIRRGAAYGIAGLVRGGGIASIGETDLMRTLTDAMENKKSSAARQSAQFVVETLSMALQRHFEPYALQLMPLVLAALGDPVFEVREATNDASRQVMKHTTAYGVTKLIPMAIENLNLTAWRSKRGAVELLGNMAYLSPHELSTNLSLIVPEIVAVLNDTHKEVRAAANSSLNRFGHVISNPEIQALVPKLIGAIAEPEKTEVALDGLLKTQFVHYIDAPSLALISHVLQRGLGDRSAAVKKKACQIVGNMAILTSAQDIAPYLPELTVSLETAMVDPVPGTRATAARALGSLVEKLGEPAFPDLVPRLLSTLRDESRAGDHLGAAQGLSEVVCGLGLRKLEEILPQVIKSCASPKNHIRAAFMPLMIFLPATFGNSLTPYLSQIIPVILSGLADDVDSVRDASLKAGRLLVSNFSSKSVDLLLPELLVGMSDSNHRIRLASVELMGDLLFQLTGLTKNELDESDDVNAGQALLSLLGQQTRDTVLANLFVCRADTSGQVRLASIEIWKALVANTPRTVKEILPELTNQVVTRLASRDHEQREIAASTLGELVRRVSDSLQQLLPTLQTNLDNSDSDQKQGICIALKELIVSSSRDQLDAHKTTVVHILHETLTDSSRDVRSAAASAFDAYNEIMGNSAVDDILPKLLLLLKERPEAALAALKDIMQSRANSIFPVVLPKLLSQPISVFNAEALASLAPVAGQTLLRRLPQVVGNLVSAIISARDQKDDERASALFDSLVSIFLSVSDEGIHSLMQQLKSMAKDEDSAVRTLLFETLTPFFKDTQLDLSAYYIDWAELCIYGLDDESVSSAAKSALETLVKNLSKEELETLSKPAYSALANTSIPLAGINVPKGPACILPIFVQGLMYGTSDQREASANGMGCIVERVDASLLKLHVTQITGPLIRTIGERFPASVKVAIVTTLNLLLKNCSAFLKPFLPQLQRTFAKCLSDTGSERLRNEAAEALGTLITLQSRVDPLVSELVTGVKNSTDEGVTNAMFKALQGVVSKAGGQMSQQSRDLVFNLADEVTGLDKHVLAKMLGGLAKVGDASVVYEVSQKVNNSEFGAYVLNELLVAQAGDERVSTRDLPDDSPDYVTSTLELMKSETPAVSDAATLACGKLLLAFGGLPFEITKILLTQLAQNITAPASSSSDTRRLALVVLRTVARQQHALTKPHVTLLATSTFACVREMVIPIKLAAEKAWLALFDLVTGSTEFDKWFGEVQSELPNNGRSIGDYTKRVAMRLAQAERERLEEGGDDMESDKREDEAEIWE</sequence>
<dbReference type="VEuPathDB" id="FungiDB:YALI1_D21702g"/>
<name>A0A1D8NEZ6_YARLL</name>
<evidence type="ECO:0000313" key="7">
    <source>
        <dbReference type="Proteomes" id="UP000182444"/>
    </source>
</evidence>
<dbReference type="GO" id="GO:0005829">
    <property type="term" value="C:cytosol"/>
    <property type="evidence" value="ECO:0007669"/>
    <property type="project" value="TreeGrafter"/>
</dbReference>
<dbReference type="GO" id="GO:0006417">
    <property type="term" value="P:regulation of translation"/>
    <property type="evidence" value="ECO:0007669"/>
    <property type="project" value="TreeGrafter"/>
</dbReference>
<dbReference type="InterPro" id="IPR056810">
    <property type="entry name" value="GNC1-like_N"/>
</dbReference>
<feature type="domain" description="TOG" evidence="5">
    <location>
        <begin position="1225"/>
        <end position="1458"/>
    </location>
</feature>
<comment type="similarity">
    <text evidence="1">Belongs to the GCN1 family.</text>
</comment>
<gene>
    <name evidence="6" type="ORF">YALI1_D21702g</name>
</gene>
<organism evidence="6 7">
    <name type="scientific">Yarrowia lipolytica</name>
    <name type="common">Candida lipolytica</name>
    <dbReference type="NCBI Taxonomy" id="4952"/>
    <lineage>
        <taxon>Eukaryota</taxon>
        <taxon>Fungi</taxon>
        <taxon>Dikarya</taxon>
        <taxon>Ascomycota</taxon>
        <taxon>Saccharomycotina</taxon>
        <taxon>Dipodascomycetes</taxon>
        <taxon>Dipodascales</taxon>
        <taxon>Dipodascales incertae sedis</taxon>
        <taxon>Yarrowia</taxon>
    </lineage>
</organism>
<dbReference type="GeneID" id="2911312"/>
<feature type="domain" description="TOG" evidence="5">
    <location>
        <begin position="1540"/>
        <end position="1799"/>
    </location>
</feature>
<dbReference type="InterPro" id="IPR021133">
    <property type="entry name" value="HEAT_type_2"/>
</dbReference>
<dbReference type="Proteomes" id="UP000182444">
    <property type="component" value="Chromosome 1D"/>
</dbReference>
<evidence type="ECO:0000256" key="3">
    <source>
        <dbReference type="PROSITE-ProRule" id="PRU00103"/>
    </source>
</evidence>